<gene>
    <name evidence="2" type="ORF">HYG86_12735</name>
</gene>
<accession>A0A7G9WA62</accession>
<feature type="transmembrane region" description="Helical" evidence="1">
    <location>
        <begin position="357"/>
        <end position="376"/>
    </location>
</feature>
<feature type="transmembrane region" description="Helical" evidence="1">
    <location>
        <begin position="283"/>
        <end position="305"/>
    </location>
</feature>
<keyword evidence="1" id="KW-0472">Membrane</keyword>
<feature type="transmembrane region" description="Helical" evidence="1">
    <location>
        <begin position="388"/>
        <end position="406"/>
    </location>
</feature>
<proteinExistence type="predicted"/>
<feature type="transmembrane region" description="Helical" evidence="1">
    <location>
        <begin position="195"/>
        <end position="216"/>
    </location>
</feature>
<keyword evidence="3" id="KW-1185">Reference proteome</keyword>
<name>A0A7G9WA62_ALKCA</name>
<feature type="transmembrane region" description="Helical" evidence="1">
    <location>
        <begin position="412"/>
        <end position="429"/>
    </location>
</feature>
<organism evidence="2 3">
    <name type="scientific">Alkalicella caledoniensis</name>
    <dbReference type="NCBI Taxonomy" id="2731377"/>
    <lineage>
        <taxon>Bacteria</taxon>
        <taxon>Bacillati</taxon>
        <taxon>Bacillota</taxon>
        <taxon>Clostridia</taxon>
        <taxon>Eubacteriales</taxon>
        <taxon>Proteinivoracaceae</taxon>
        <taxon>Alkalicella</taxon>
    </lineage>
</organism>
<evidence type="ECO:0000313" key="2">
    <source>
        <dbReference type="EMBL" id="QNO15574.1"/>
    </source>
</evidence>
<dbReference type="AlphaFoldDB" id="A0A7G9WA62"/>
<feature type="transmembrane region" description="Helical" evidence="1">
    <location>
        <begin position="325"/>
        <end position="345"/>
    </location>
</feature>
<protein>
    <submittedName>
        <fullName evidence="2">Uncharacterized protein</fullName>
    </submittedName>
</protein>
<dbReference type="EMBL" id="CP058559">
    <property type="protein sequence ID" value="QNO15574.1"/>
    <property type="molecule type" value="Genomic_DNA"/>
</dbReference>
<evidence type="ECO:0000313" key="3">
    <source>
        <dbReference type="Proteomes" id="UP000516160"/>
    </source>
</evidence>
<feature type="transmembrane region" description="Helical" evidence="1">
    <location>
        <begin position="143"/>
        <end position="164"/>
    </location>
</feature>
<evidence type="ECO:0000256" key="1">
    <source>
        <dbReference type="SAM" id="Phobius"/>
    </source>
</evidence>
<reference evidence="2 3" key="1">
    <citation type="submission" date="2020-07" db="EMBL/GenBank/DDBJ databases">
        <title>Alkalicella. sp. LB2 genome.</title>
        <authorList>
            <person name="Postec A."/>
            <person name="Quemeneur M."/>
        </authorList>
    </citation>
    <scope>NUCLEOTIDE SEQUENCE [LARGE SCALE GENOMIC DNA]</scope>
    <source>
        <strain evidence="2 3">LB2</strain>
    </source>
</reference>
<sequence>MGNLLRIYFANLTNLGFFKTEMLFIIVFMSTLMSRVQNYRFSIGLEHLGIDSNTALLSSYFTMMLITYNGLVFVSSNLNTISIKYPDKKNPRIDDVLINALPIKRKDIFTSKIIFNTILGTFLCIITYIPFFLNLGTSIELEVVKTIFFINSIMILGGILLSVGSFFRKNFVVKGYTLFAMVNFLIIYFEKLSNGLWIIYPSIMLITTVIICLFALKRIDEIDIVTNEKSVKVKDDSRSDLNPMKLYSIELTGTLRIPVFISMFTTLGVIFLGWSIYFSIIPFLMLLLFMSMKEGGAIFCPNLVIIKSLPVDIKKIACNITRATIIKLSISMAIITLNIALSFYLGNLEEVDVFRLITLFLTIKFPIVIIGVYLVLPPTIYKRVLEPRYEMNVIGFIVVISGLILALFLLTFHWMVTLITSALLYYLAIKTVKKATKDIQNFLESSVDIY</sequence>
<feature type="transmembrane region" description="Helical" evidence="1">
    <location>
        <begin position="255"/>
        <end position="277"/>
    </location>
</feature>
<feature type="transmembrane region" description="Helical" evidence="1">
    <location>
        <begin position="171"/>
        <end position="189"/>
    </location>
</feature>
<keyword evidence="1" id="KW-0812">Transmembrane</keyword>
<dbReference type="RefSeq" id="WP_213165954.1">
    <property type="nucleotide sequence ID" value="NZ_CP058559.1"/>
</dbReference>
<dbReference type="KEGG" id="acae:HYG86_12735"/>
<dbReference type="Proteomes" id="UP000516160">
    <property type="component" value="Chromosome"/>
</dbReference>
<keyword evidence="1" id="KW-1133">Transmembrane helix</keyword>
<feature type="transmembrane region" description="Helical" evidence="1">
    <location>
        <begin position="12"/>
        <end position="34"/>
    </location>
</feature>
<feature type="transmembrane region" description="Helical" evidence="1">
    <location>
        <begin position="113"/>
        <end position="131"/>
    </location>
</feature>
<feature type="transmembrane region" description="Helical" evidence="1">
    <location>
        <begin position="54"/>
        <end position="74"/>
    </location>
</feature>